<dbReference type="GO" id="GO:0003824">
    <property type="term" value="F:catalytic activity"/>
    <property type="evidence" value="ECO:0007669"/>
    <property type="project" value="InterPro"/>
</dbReference>
<evidence type="ECO:0000313" key="2">
    <source>
        <dbReference type="EMBL" id="RMC11971.1"/>
    </source>
</evidence>
<dbReference type="PANTHER" id="PTHR33332">
    <property type="entry name" value="REVERSE TRANSCRIPTASE DOMAIN-CONTAINING PROTEIN"/>
    <property type="match status" value="1"/>
</dbReference>
<dbReference type="Proteomes" id="UP000269221">
    <property type="component" value="Unassembled WGS sequence"/>
</dbReference>
<name>A0A3M0KH91_HIRRU</name>
<reference evidence="2 3" key="1">
    <citation type="submission" date="2018-07" db="EMBL/GenBank/DDBJ databases">
        <title>A high quality draft genome assembly of the barn swallow (H. rustica rustica).</title>
        <authorList>
            <person name="Formenti G."/>
            <person name="Chiara M."/>
            <person name="Poveda L."/>
            <person name="Francoijs K.-J."/>
            <person name="Bonisoli-Alquati A."/>
            <person name="Canova L."/>
            <person name="Gianfranceschi L."/>
            <person name="Horner D.S."/>
            <person name="Saino N."/>
        </authorList>
    </citation>
    <scope>NUCLEOTIDE SEQUENCE [LARGE SCALE GENOMIC DNA]</scope>
    <source>
        <strain evidence="2">Chelidonia</strain>
        <tissue evidence="2">Blood</tissue>
    </source>
</reference>
<dbReference type="SUPFAM" id="SSF56219">
    <property type="entry name" value="DNase I-like"/>
    <property type="match status" value="1"/>
</dbReference>
<gene>
    <name evidence="2" type="ORF">DUI87_11104</name>
</gene>
<evidence type="ECO:0000259" key="1">
    <source>
        <dbReference type="PROSITE" id="PS50878"/>
    </source>
</evidence>
<dbReference type="InterPro" id="IPR000477">
    <property type="entry name" value="RT_dom"/>
</dbReference>
<comment type="caution">
    <text evidence="2">The sequence shown here is derived from an EMBL/GenBank/DDBJ whole genome shotgun (WGS) entry which is preliminary data.</text>
</comment>
<dbReference type="InterPro" id="IPR036691">
    <property type="entry name" value="Endo/exonu/phosph_ase_sf"/>
</dbReference>
<protein>
    <recommendedName>
        <fullName evidence="1">Reverse transcriptase domain-containing protein</fullName>
    </recommendedName>
</protein>
<dbReference type="PROSITE" id="PS50878">
    <property type="entry name" value="RT_POL"/>
    <property type="match status" value="1"/>
</dbReference>
<dbReference type="EMBL" id="QRBI01000107">
    <property type="protein sequence ID" value="RMC11971.1"/>
    <property type="molecule type" value="Genomic_DNA"/>
</dbReference>
<keyword evidence="3" id="KW-1185">Reference proteome</keyword>
<sequence>MEYDIKKAFGAIGIETNGDGVECLWVRIKGKANKADILLGVCYHPPSQEEEVDNLFHKQLENVSGSSALVLVGDFNMPDICWELHTTEKRQSRKFLECMENNFLCRWWVTRLVDAERAVDVVHLDFSKAFDTVPHSTLLDKLAAHGLDRSTLCWVRNWLDGQTQRMALHPAGDSHQWCPSGSVLGPVLFNIFIDDMDEGIESLISKFQMTLSWERVSICWKIG</sequence>
<evidence type="ECO:0000313" key="3">
    <source>
        <dbReference type="Proteomes" id="UP000269221"/>
    </source>
</evidence>
<dbReference type="InterPro" id="IPR005135">
    <property type="entry name" value="Endo/exonuclease/phosphatase"/>
</dbReference>
<feature type="domain" description="Reverse transcriptase" evidence="1">
    <location>
        <begin position="1"/>
        <end position="223"/>
    </location>
</feature>
<dbReference type="Gene3D" id="3.60.10.10">
    <property type="entry name" value="Endonuclease/exonuclease/phosphatase"/>
    <property type="match status" value="1"/>
</dbReference>
<dbReference type="Pfam" id="PF00078">
    <property type="entry name" value="RVT_1"/>
    <property type="match status" value="1"/>
</dbReference>
<proteinExistence type="predicted"/>
<dbReference type="Pfam" id="PF14529">
    <property type="entry name" value="Exo_endo_phos_2"/>
    <property type="match status" value="1"/>
</dbReference>
<dbReference type="AlphaFoldDB" id="A0A3M0KH91"/>
<accession>A0A3M0KH91</accession>
<dbReference type="OrthoDB" id="6152807at2759"/>
<organism evidence="2 3">
    <name type="scientific">Hirundo rustica rustica</name>
    <dbReference type="NCBI Taxonomy" id="333673"/>
    <lineage>
        <taxon>Eukaryota</taxon>
        <taxon>Metazoa</taxon>
        <taxon>Chordata</taxon>
        <taxon>Craniata</taxon>
        <taxon>Vertebrata</taxon>
        <taxon>Euteleostomi</taxon>
        <taxon>Archelosauria</taxon>
        <taxon>Archosauria</taxon>
        <taxon>Dinosauria</taxon>
        <taxon>Saurischia</taxon>
        <taxon>Theropoda</taxon>
        <taxon>Coelurosauria</taxon>
        <taxon>Aves</taxon>
        <taxon>Neognathae</taxon>
        <taxon>Neoaves</taxon>
        <taxon>Telluraves</taxon>
        <taxon>Australaves</taxon>
        <taxon>Passeriformes</taxon>
        <taxon>Sylvioidea</taxon>
        <taxon>Hirundinidae</taxon>
        <taxon>Hirundo</taxon>
    </lineage>
</organism>